<organism evidence="2 3">
    <name type="scientific">Arcicella aurantiaca</name>
    <dbReference type="NCBI Taxonomy" id="591202"/>
    <lineage>
        <taxon>Bacteria</taxon>
        <taxon>Pseudomonadati</taxon>
        <taxon>Bacteroidota</taxon>
        <taxon>Cytophagia</taxon>
        <taxon>Cytophagales</taxon>
        <taxon>Flectobacillaceae</taxon>
        <taxon>Arcicella</taxon>
    </lineage>
</organism>
<sequence length="300" mass="31539">MKKSNFLRLLIGASVAAMTVWACQTNDLTTPSTPNSDSKVSSAKVLVCPSVYALVLLGSAGSPVPAGFPSYIYKVDPCASPVGFAPVSQIKIAGTPVYSVTGICDMPGVADMAWAVTGVNSNFPQKLLKVQISTGIASVVNTTTAPLQDIENYGTTGLFVAIKEGTSQLLKVAVPSGATTVFAPAGPTAQYNGLTVVGTKFQAISGLTNLICSPNSGDIFEYPNTGGAYTGKYSYKNLPANSIWTMKELGFYFDNCCGKRWMVGSSSNILSHNLNITACLPSSPVMLLQTRPIYDFMAKP</sequence>
<dbReference type="Proteomes" id="UP000245489">
    <property type="component" value="Unassembled WGS sequence"/>
</dbReference>
<keyword evidence="3" id="KW-1185">Reference proteome</keyword>
<name>A0A316E9N3_9BACT</name>
<feature type="signal peptide" evidence="1">
    <location>
        <begin position="1"/>
        <end position="22"/>
    </location>
</feature>
<proteinExistence type="predicted"/>
<protein>
    <submittedName>
        <fullName evidence="2">Uncharacterized protein</fullName>
    </submittedName>
</protein>
<evidence type="ECO:0000256" key="1">
    <source>
        <dbReference type="SAM" id="SignalP"/>
    </source>
</evidence>
<evidence type="ECO:0000313" key="2">
    <source>
        <dbReference type="EMBL" id="PWK27468.1"/>
    </source>
</evidence>
<dbReference type="OrthoDB" id="1332146at2"/>
<gene>
    <name evidence="2" type="ORF">LV89_01782</name>
</gene>
<keyword evidence="1" id="KW-0732">Signal</keyword>
<dbReference type="EMBL" id="QGGO01000007">
    <property type="protein sequence ID" value="PWK27468.1"/>
    <property type="molecule type" value="Genomic_DNA"/>
</dbReference>
<accession>A0A316E9N3</accession>
<dbReference type="RefSeq" id="WP_109742537.1">
    <property type="nucleotide sequence ID" value="NZ_QGGO01000007.1"/>
</dbReference>
<reference evidence="2 3" key="1">
    <citation type="submission" date="2018-05" db="EMBL/GenBank/DDBJ databases">
        <title>Genomic Encyclopedia of Archaeal and Bacterial Type Strains, Phase II (KMG-II): from individual species to whole genera.</title>
        <authorList>
            <person name="Goeker M."/>
        </authorList>
    </citation>
    <scope>NUCLEOTIDE SEQUENCE [LARGE SCALE GENOMIC DNA]</scope>
    <source>
        <strain evidence="2 3">DSM 22214</strain>
    </source>
</reference>
<dbReference type="AlphaFoldDB" id="A0A316E9N3"/>
<evidence type="ECO:0000313" key="3">
    <source>
        <dbReference type="Proteomes" id="UP000245489"/>
    </source>
</evidence>
<comment type="caution">
    <text evidence="2">The sequence shown here is derived from an EMBL/GenBank/DDBJ whole genome shotgun (WGS) entry which is preliminary data.</text>
</comment>
<feature type="chain" id="PRO_5016318933" evidence="1">
    <location>
        <begin position="23"/>
        <end position="300"/>
    </location>
</feature>